<feature type="transmembrane region" description="Helical" evidence="1">
    <location>
        <begin position="77"/>
        <end position="97"/>
    </location>
</feature>
<feature type="transmembrane region" description="Helical" evidence="1">
    <location>
        <begin position="117"/>
        <end position="139"/>
    </location>
</feature>
<keyword evidence="1" id="KW-0472">Membrane</keyword>
<feature type="transmembrane region" description="Helical" evidence="1">
    <location>
        <begin position="12"/>
        <end position="38"/>
    </location>
</feature>
<evidence type="ECO:0000313" key="2">
    <source>
        <dbReference type="EMBL" id="KVK86027.1"/>
    </source>
</evidence>
<reference evidence="2 3" key="1">
    <citation type="submission" date="2015-11" db="EMBL/GenBank/DDBJ databases">
        <title>Expanding the genomic diversity of Burkholderia species for the development of highly accurate diagnostics.</title>
        <authorList>
            <person name="Sahl J."/>
            <person name="Keim P."/>
            <person name="Wagner D."/>
        </authorList>
    </citation>
    <scope>NUCLEOTIDE SEQUENCE [LARGE SCALE GENOMIC DNA]</scope>
    <source>
        <strain evidence="2 3">MSMB1302</strain>
    </source>
</reference>
<gene>
    <name evidence="2" type="ORF">WS90_06945</name>
</gene>
<evidence type="ECO:0000313" key="3">
    <source>
        <dbReference type="Proteomes" id="UP000069001"/>
    </source>
</evidence>
<dbReference type="EMBL" id="LOYH01000027">
    <property type="protein sequence ID" value="KVK86027.1"/>
    <property type="molecule type" value="Genomic_DNA"/>
</dbReference>
<proteinExistence type="predicted"/>
<keyword evidence="1" id="KW-0812">Transmembrane</keyword>
<dbReference type="Proteomes" id="UP000069001">
    <property type="component" value="Unassembled WGS sequence"/>
</dbReference>
<evidence type="ECO:0000256" key="1">
    <source>
        <dbReference type="SAM" id="Phobius"/>
    </source>
</evidence>
<keyword evidence="1" id="KW-1133">Transmembrane helix</keyword>
<evidence type="ECO:0008006" key="4">
    <source>
        <dbReference type="Google" id="ProtNLM"/>
    </source>
</evidence>
<feature type="transmembrane region" description="Helical" evidence="1">
    <location>
        <begin position="44"/>
        <end position="65"/>
    </location>
</feature>
<dbReference type="AlphaFoldDB" id="A0A118KL07"/>
<sequence>MTTFRVVRASFYLLAGVAPAMPLLILSWFVFICFLLDWNADWPIAWSFLFSNAGGIGLLLATCVLPQKARIKHVAGVSILLICGSVVSLPSAIASVEKIVDNHRFGYHMHPVDLGDFAVIACNVVAIVYQLEVLAALLARRAAAVPAR</sequence>
<protein>
    <recommendedName>
        <fullName evidence="4">Transmembrane protein</fullName>
    </recommendedName>
</protein>
<organism evidence="2 3">
    <name type="scientific">Burkholderia cepacia</name>
    <name type="common">Pseudomonas cepacia</name>
    <dbReference type="NCBI Taxonomy" id="292"/>
    <lineage>
        <taxon>Bacteria</taxon>
        <taxon>Pseudomonadati</taxon>
        <taxon>Pseudomonadota</taxon>
        <taxon>Betaproteobacteria</taxon>
        <taxon>Burkholderiales</taxon>
        <taxon>Burkholderiaceae</taxon>
        <taxon>Burkholderia</taxon>
        <taxon>Burkholderia cepacia complex</taxon>
    </lineage>
</organism>
<comment type="caution">
    <text evidence="2">The sequence shown here is derived from an EMBL/GenBank/DDBJ whole genome shotgun (WGS) entry which is preliminary data.</text>
</comment>
<accession>A0A118KL07</accession>
<name>A0A118KL07_BURCE</name>